<feature type="compositionally biased region" description="Polar residues" evidence="1">
    <location>
        <begin position="33"/>
        <end position="50"/>
    </location>
</feature>
<dbReference type="InParanoid" id="G3JB44"/>
<protein>
    <submittedName>
        <fullName evidence="2">Uncharacterized protein</fullName>
    </submittedName>
</protein>
<evidence type="ECO:0000313" key="3">
    <source>
        <dbReference type="Proteomes" id="UP000001610"/>
    </source>
</evidence>
<reference evidence="2 3" key="1">
    <citation type="journal article" date="2011" name="Genome Biol.">
        <title>Genome sequence of the insect pathogenic fungus Cordyceps militaris, a valued traditional Chinese medicine.</title>
        <authorList>
            <person name="Zheng P."/>
            <person name="Xia Y."/>
            <person name="Xiao G."/>
            <person name="Xiong C."/>
            <person name="Hu X."/>
            <person name="Zhang S."/>
            <person name="Zheng H."/>
            <person name="Huang Y."/>
            <person name="Zhou Y."/>
            <person name="Wang S."/>
            <person name="Zhao G.P."/>
            <person name="Liu X."/>
            <person name="St Leger R.J."/>
            <person name="Wang C."/>
        </authorList>
    </citation>
    <scope>NUCLEOTIDE SEQUENCE [LARGE SCALE GENOMIC DNA]</scope>
    <source>
        <strain evidence="2 3">CM01</strain>
    </source>
</reference>
<dbReference type="GeneID" id="18164702"/>
<dbReference type="RefSeq" id="XP_006667890.1">
    <property type="nucleotide sequence ID" value="XM_006667827.1"/>
</dbReference>
<dbReference type="OMA" id="QTGKQQN"/>
<evidence type="ECO:0000313" key="2">
    <source>
        <dbReference type="EMBL" id="EGX94404.1"/>
    </source>
</evidence>
<keyword evidence="3" id="KW-1185">Reference proteome</keyword>
<proteinExistence type="predicted"/>
<sequence>MPQGGESPSPERQTGGQIHDPPGHGVHSKDKTSGQVQDASKSNVENLSSNPPGPLDDAVDRKFSKGPGNKTS</sequence>
<dbReference type="eggNOG" id="ENOG502SZKE">
    <property type="taxonomic scope" value="Eukaryota"/>
</dbReference>
<dbReference type="Proteomes" id="UP000001610">
    <property type="component" value="Unassembled WGS sequence"/>
</dbReference>
<dbReference type="HOGENOM" id="CLU_182434_0_0_1"/>
<evidence type="ECO:0000256" key="1">
    <source>
        <dbReference type="SAM" id="MobiDB-lite"/>
    </source>
</evidence>
<dbReference type="AlphaFoldDB" id="G3JB44"/>
<dbReference type="VEuPathDB" id="FungiDB:CCM_02675"/>
<gene>
    <name evidence="2" type="ORF">CCM_02675</name>
</gene>
<organism evidence="2 3">
    <name type="scientific">Cordyceps militaris (strain CM01)</name>
    <name type="common">Caterpillar fungus</name>
    <dbReference type="NCBI Taxonomy" id="983644"/>
    <lineage>
        <taxon>Eukaryota</taxon>
        <taxon>Fungi</taxon>
        <taxon>Dikarya</taxon>
        <taxon>Ascomycota</taxon>
        <taxon>Pezizomycotina</taxon>
        <taxon>Sordariomycetes</taxon>
        <taxon>Hypocreomycetidae</taxon>
        <taxon>Hypocreales</taxon>
        <taxon>Cordycipitaceae</taxon>
        <taxon>Cordyceps</taxon>
    </lineage>
</organism>
<feature type="region of interest" description="Disordered" evidence="1">
    <location>
        <begin position="1"/>
        <end position="72"/>
    </location>
</feature>
<dbReference type="EMBL" id="JH126400">
    <property type="protein sequence ID" value="EGX94404.1"/>
    <property type="molecule type" value="Genomic_DNA"/>
</dbReference>
<dbReference type="OrthoDB" id="5375886at2759"/>
<accession>G3JB44</accession>
<name>G3JB44_CORMM</name>
<dbReference type="KEGG" id="cmt:CCM_02675"/>